<organism evidence="2 4">
    <name type="scientific">Mycena metata</name>
    <dbReference type="NCBI Taxonomy" id="1033252"/>
    <lineage>
        <taxon>Eukaryota</taxon>
        <taxon>Fungi</taxon>
        <taxon>Dikarya</taxon>
        <taxon>Basidiomycota</taxon>
        <taxon>Agaricomycotina</taxon>
        <taxon>Agaricomycetes</taxon>
        <taxon>Agaricomycetidae</taxon>
        <taxon>Agaricales</taxon>
        <taxon>Marasmiineae</taxon>
        <taxon>Mycenaceae</taxon>
        <taxon>Mycena</taxon>
    </lineage>
</organism>
<dbReference type="SUPFAM" id="SSF51735">
    <property type="entry name" value="NAD(P)-binding Rossmann-fold domains"/>
    <property type="match status" value="1"/>
</dbReference>
<dbReference type="AlphaFoldDB" id="A0AAD7H9J8"/>
<reference evidence="2" key="1">
    <citation type="submission" date="2023-03" db="EMBL/GenBank/DDBJ databases">
        <title>Massive genome expansion in bonnet fungi (Mycena s.s.) driven by repeated elements and novel gene families across ecological guilds.</title>
        <authorList>
            <consortium name="Lawrence Berkeley National Laboratory"/>
            <person name="Harder C.B."/>
            <person name="Miyauchi S."/>
            <person name="Viragh M."/>
            <person name="Kuo A."/>
            <person name="Thoen E."/>
            <person name="Andreopoulos B."/>
            <person name="Lu D."/>
            <person name="Skrede I."/>
            <person name="Drula E."/>
            <person name="Henrissat B."/>
            <person name="Morin E."/>
            <person name="Kohler A."/>
            <person name="Barry K."/>
            <person name="LaButti K."/>
            <person name="Morin E."/>
            <person name="Salamov A."/>
            <person name="Lipzen A."/>
            <person name="Mereny Z."/>
            <person name="Hegedus B."/>
            <person name="Baldrian P."/>
            <person name="Stursova M."/>
            <person name="Weitz H."/>
            <person name="Taylor A."/>
            <person name="Grigoriev I.V."/>
            <person name="Nagy L.G."/>
            <person name="Martin F."/>
            <person name="Kauserud H."/>
        </authorList>
    </citation>
    <scope>NUCLEOTIDE SEQUENCE</scope>
    <source>
        <strain evidence="2">CBHHK182m</strain>
    </source>
</reference>
<dbReference type="InterPro" id="IPR013149">
    <property type="entry name" value="ADH-like_C"/>
</dbReference>
<evidence type="ECO:0000313" key="2">
    <source>
        <dbReference type="EMBL" id="KAJ7715692.1"/>
    </source>
</evidence>
<feature type="domain" description="Alcohol dehydrogenase-like C-terminal" evidence="1">
    <location>
        <begin position="36"/>
        <end position="125"/>
    </location>
</feature>
<dbReference type="EMBL" id="JARKIB010000018">
    <property type="protein sequence ID" value="KAJ7769491.1"/>
    <property type="molecule type" value="Genomic_DNA"/>
</dbReference>
<dbReference type="Pfam" id="PF00107">
    <property type="entry name" value="ADH_zinc_N"/>
    <property type="match status" value="1"/>
</dbReference>
<dbReference type="EMBL" id="JARKIB010000303">
    <property type="protein sequence ID" value="KAJ7715692.1"/>
    <property type="molecule type" value="Genomic_DNA"/>
</dbReference>
<dbReference type="InterPro" id="IPR045010">
    <property type="entry name" value="MDR_fam"/>
</dbReference>
<protein>
    <recommendedName>
        <fullName evidence="1">Alcohol dehydrogenase-like C-terminal domain-containing protein</fullName>
    </recommendedName>
</protein>
<dbReference type="Proteomes" id="UP001215598">
    <property type="component" value="Unassembled WGS sequence"/>
</dbReference>
<accession>A0AAD7H9J8</accession>
<evidence type="ECO:0000259" key="1">
    <source>
        <dbReference type="Pfam" id="PF00107"/>
    </source>
</evidence>
<sequence length="132" mass="13962">MPGFTGFVGLEKFGDAKARNDAAQGETIYVSSGASGVGSMVIQLAKIKGLKVIASAGSDEKVEYMQSIGADASFNYKKSDSALQDELKAHGPIDIYFDNVGGKHLEVALDNMNLNGRVIACGAISEYNIPRE</sequence>
<dbReference type="Gene3D" id="3.40.50.720">
    <property type="entry name" value="NAD(P)-binding Rossmann-like Domain"/>
    <property type="match status" value="1"/>
</dbReference>
<dbReference type="GO" id="GO:0016628">
    <property type="term" value="F:oxidoreductase activity, acting on the CH-CH group of donors, NAD or NADP as acceptor"/>
    <property type="evidence" value="ECO:0007669"/>
    <property type="project" value="InterPro"/>
</dbReference>
<evidence type="ECO:0000313" key="3">
    <source>
        <dbReference type="EMBL" id="KAJ7769491.1"/>
    </source>
</evidence>
<proteinExistence type="predicted"/>
<dbReference type="InterPro" id="IPR036291">
    <property type="entry name" value="NAD(P)-bd_dom_sf"/>
</dbReference>
<comment type="caution">
    <text evidence="2">The sequence shown here is derived from an EMBL/GenBank/DDBJ whole genome shotgun (WGS) entry which is preliminary data.</text>
</comment>
<keyword evidence="4" id="KW-1185">Reference proteome</keyword>
<name>A0AAD7H9J8_9AGAR</name>
<dbReference type="PANTHER" id="PTHR43205">
    <property type="entry name" value="PROSTAGLANDIN REDUCTASE"/>
    <property type="match status" value="1"/>
</dbReference>
<dbReference type="PANTHER" id="PTHR43205:SF7">
    <property type="entry name" value="PROSTAGLANDIN REDUCTASE 1"/>
    <property type="match status" value="1"/>
</dbReference>
<evidence type="ECO:0000313" key="4">
    <source>
        <dbReference type="Proteomes" id="UP001215598"/>
    </source>
</evidence>
<gene>
    <name evidence="3" type="ORF">B0H16DRAFT_1452672</name>
    <name evidence="2" type="ORF">B0H16DRAFT_1477215</name>
</gene>